<dbReference type="OrthoDB" id="3181549at2"/>
<dbReference type="GO" id="GO:0005886">
    <property type="term" value="C:plasma membrane"/>
    <property type="evidence" value="ECO:0007669"/>
    <property type="project" value="UniProtKB-SubCell"/>
</dbReference>
<organism evidence="10 11">
    <name type="scientific">Coriobacterium glomerans (strain ATCC 49209 / DSM 20642 / JCM 10262 / PW2)</name>
    <dbReference type="NCBI Taxonomy" id="700015"/>
    <lineage>
        <taxon>Bacteria</taxon>
        <taxon>Bacillati</taxon>
        <taxon>Actinomycetota</taxon>
        <taxon>Coriobacteriia</taxon>
        <taxon>Coriobacteriales</taxon>
        <taxon>Coriobacteriaceae</taxon>
        <taxon>Coriobacterium</taxon>
    </lineage>
</organism>
<keyword evidence="7 9" id="KW-1133">Transmembrane helix</keyword>
<reference evidence="11" key="1">
    <citation type="journal article" date="2013" name="Stand. Genomic Sci.">
        <title>Complete genome sequence of Coriobacterium glomerans type strain (PW2(T)) from the midgut of Pyrrhocoris apterus L. (red soldier bug).</title>
        <authorList>
            <person name="Stackebrandt E."/>
            <person name="Zeytun A."/>
            <person name="Lapidus A."/>
            <person name="Nolan M."/>
            <person name="Lucas S."/>
            <person name="Hammon N."/>
            <person name="Deshpande S."/>
            <person name="Cheng J.F."/>
            <person name="Tapia R."/>
            <person name="Goodwin L.A."/>
            <person name="Pitluck S."/>
            <person name="Liolios K."/>
            <person name="Pagani I."/>
            <person name="Ivanova N."/>
            <person name="Mavromatis K."/>
            <person name="Mikhailova N."/>
            <person name="Huntemann M."/>
            <person name="Pati A."/>
            <person name="Chen A."/>
            <person name="Palaniappan K."/>
            <person name="Chang Y.J."/>
            <person name="Land M."/>
            <person name="Hauser L."/>
            <person name="Rohde M."/>
            <person name="Pukall R."/>
            <person name="Goker M."/>
            <person name="Detter J.C."/>
            <person name="Woyke T."/>
            <person name="Bristow J."/>
            <person name="Eisen J.A."/>
            <person name="Markowitz V."/>
            <person name="Hugenholtz P."/>
            <person name="Kyrpides N.C."/>
            <person name="Klenk H.P."/>
        </authorList>
    </citation>
    <scope>NUCLEOTIDE SEQUENCE</scope>
    <source>
        <strain evidence="11">ATCC 49209 / DSM 20642 / JCM 10262 / PW2</strain>
    </source>
</reference>
<dbReference type="InterPro" id="IPR004700">
    <property type="entry name" value="PTS_IIC_man"/>
</dbReference>
<dbReference type="RefSeq" id="WP_013709519.1">
    <property type="nucleotide sequence ID" value="NC_015389.1"/>
</dbReference>
<evidence type="ECO:0000256" key="3">
    <source>
        <dbReference type="ARBA" id="ARBA00022475"/>
    </source>
</evidence>
<keyword evidence="3" id="KW-1003">Cell membrane</keyword>
<evidence type="ECO:0000256" key="6">
    <source>
        <dbReference type="ARBA" id="ARBA00022692"/>
    </source>
</evidence>
<evidence type="ECO:0000256" key="9">
    <source>
        <dbReference type="SAM" id="Phobius"/>
    </source>
</evidence>
<dbReference type="EMBL" id="CP002628">
    <property type="protein sequence ID" value="AEB07777.1"/>
    <property type="molecule type" value="Genomic_DNA"/>
</dbReference>
<keyword evidence="8 9" id="KW-0472">Membrane</keyword>
<name>F2NB26_CORGP</name>
<keyword evidence="4" id="KW-0762">Sugar transport</keyword>
<dbReference type="Pfam" id="PF03609">
    <property type="entry name" value="EII-Sor"/>
    <property type="match status" value="1"/>
</dbReference>
<comment type="subcellular location">
    <subcellularLocation>
        <location evidence="1">Cell membrane</location>
        <topology evidence="1">Multi-pass membrane protein</topology>
    </subcellularLocation>
</comment>
<keyword evidence="6 9" id="KW-0812">Transmembrane</keyword>
<evidence type="ECO:0000313" key="10">
    <source>
        <dbReference type="EMBL" id="AEB07777.1"/>
    </source>
</evidence>
<gene>
    <name evidence="10" type="ordered locus">Corgl_1679</name>
</gene>
<feature type="transmembrane region" description="Helical" evidence="9">
    <location>
        <begin position="49"/>
        <end position="68"/>
    </location>
</feature>
<keyword evidence="11" id="KW-1185">Reference proteome</keyword>
<dbReference type="AlphaFoldDB" id="F2NB26"/>
<keyword evidence="2" id="KW-0813">Transport</keyword>
<dbReference type="HOGENOM" id="CLU_069101_2_0_11"/>
<feature type="transmembrane region" description="Helical" evidence="9">
    <location>
        <begin position="180"/>
        <end position="199"/>
    </location>
</feature>
<feature type="transmembrane region" description="Helical" evidence="9">
    <location>
        <begin position="206"/>
        <end position="227"/>
    </location>
</feature>
<keyword evidence="5" id="KW-0598">Phosphotransferase system</keyword>
<dbReference type="STRING" id="700015.Corgl_1679"/>
<dbReference type="KEGG" id="cgo:Corgl_1679"/>
<proteinExistence type="predicted"/>
<evidence type="ECO:0000256" key="7">
    <source>
        <dbReference type="ARBA" id="ARBA00022989"/>
    </source>
</evidence>
<feature type="transmembrane region" description="Helical" evidence="9">
    <location>
        <begin position="138"/>
        <end position="160"/>
    </location>
</feature>
<feature type="transmembrane region" description="Helical" evidence="9">
    <location>
        <begin position="239"/>
        <end position="260"/>
    </location>
</feature>
<protein>
    <submittedName>
        <fullName evidence="10">Phosphotransferase system PTS sorbose-specific IIC subunit</fullName>
    </submittedName>
</protein>
<evidence type="ECO:0000313" key="11">
    <source>
        <dbReference type="Proteomes" id="UP000006851"/>
    </source>
</evidence>
<accession>F2NB26</accession>
<evidence type="ECO:0000256" key="1">
    <source>
        <dbReference type="ARBA" id="ARBA00004651"/>
    </source>
</evidence>
<sequence>MDVYAALMVGLVLMGAKFLDWTCSSQLSRPIVCVPVLGLLLGHPQEGLTLAAEMELIFIGNVSLGGVMPSDITMGAIFGSAFAMILGQNVSVAVTLAVPLSALGTLLYSCMKIVVTMIVPRFEILLTEHKVGSYKRLWFAQAIVFVLCYFVLGFVCTLAGQPVVQAFVDALPTWLQKSLTVASTMLPALGLALLLKQLYTPTEFPYFFVGFGAIAFFSYNNVTAAALDGKAVNLTSAPTPILTLVELALFGGALAALVIFNEFRKINEKKAAHAISASSDESEDFFND</sequence>
<evidence type="ECO:0000256" key="8">
    <source>
        <dbReference type="ARBA" id="ARBA00023136"/>
    </source>
</evidence>
<dbReference type="eggNOG" id="COG3715">
    <property type="taxonomic scope" value="Bacteria"/>
</dbReference>
<dbReference type="GO" id="GO:0009401">
    <property type="term" value="P:phosphoenolpyruvate-dependent sugar phosphotransferase system"/>
    <property type="evidence" value="ECO:0007669"/>
    <property type="project" value="UniProtKB-KW"/>
</dbReference>
<evidence type="ECO:0000256" key="5">
    <source>
        <dbReference type="ARBA" id="ARBA00022683"/>
    </source>
</evidence>
<evidence type="ECO:0000256" key="4">
    <source>
        <dbReference type="ARBA" id="ARBA00022597"/>
    </source>
</evidence>
<evidence type="ECO:0000256" key="2">
    <source>
        <dbReference type="ARBA" id="ARBA00022448"/>
    </source>
</evidence>
<dbReference type="PROSITE" id="PS51106">
    <property type="entry name" value="PTS_EIIC_TYPE_4"/>
    <property type="match status" value="1"/>
</dbReference>
<dbReference type="Proteomes" id="UP000006851">
    <property type="component" value="Chromosome"/>
</dbReference>